<comment type="caution">
    <text evidence="1">The sequence shown here is derived from an EMBL/GenBank/DDBJ whole genome shotgun (WGS) entry which is preliminary data.</text>
</comment>
<protein>
    <submittedName>
        <fullName evidence="1">Uncharacterized protein</fullName>
    </submittedName>
</protein>
<dbReference type="EMBL" id="LVJZ01000003">
    <property type="protein sequence ID" value="ODB96325.1"/>
    <property type="molecule type" value="Genomic_DNA"/>
</dbReference>
<evidence type="ECO:0000313" key="2">
    <source>
        <dbReference type="Proteomes" id="UP000094849"/>
    </source>
</evidence>
<proteinExistence type="predicted"/>
<accession>A0A1E2UP50</accession>
<name>A0A1E2UP50_9GAMM</name>
<keyword evidence="2" id="KW-1185">Reference proteome</keyword>
<gene>
    <name evidence="1" type="ORF">A3196_05855</name>
</gene>
<evidence type="ECO:0000313" key="1">
    <source>
        <dbReference type="EMBL" id="ODB96325.1"/>
    </source>
</evidence>
<dbReference type="RefSeq" id="WP_069002914.1">
    <property type="nucleotide sequence ID" value="NZ_LVJW01000006.1"/>
</dbReference>
<sequence>MKHFMFMIQSILVLVFGMTQVSFLYAESLDSKQAVGVPYAPDTLVMVEKVIAIDADGQAHTLYQEEEGRVYRLDNVNQVVHDLNARGIKSKGNFHSLQAVLAQRVFVMGKNNQPYPAERSEVGIPETYRLAVENLRVTKDRITAIYTTNCNGLSI</sequence>
<dbReference type="Proteomes" id="UP000094849">
    <property type="component" value="Unassembled WGS sequence"/>
</dbReference>
<reference evidence="1 2" key="1">
    <citation type="submission" date="2016-03" db="EMBL/GenBank/DDBJ databases">
        <title>Chemosynthetic sulphur-oxidizing symbionts of marine invertebrate animals are capable of nitrogen fixation.</title>
        <authorList>
            <person name="Petersen J.M."/>
            <person name="Kemper A."/>
            <person name="Gruber-Vodicka H."/>
            <person name="Cardini U."/>
            <person name="Geest Mvander."/>
            <person name="Kleiner M."/>
            <person name="Bulgheresi S."/>
            <person name="Fussmann M."/>
            <person name="Herbold C."/>
            <person name="Seah B.K.B."/>
            <person name="Antony C.Paul."/>
            <person name="Liu D."/>
            <person name="Belitz A."/>
            <person name="Weber M."/>
        </authorList>
    </citation>
    <scope>NUCLEOTIDE SEQUENCE [LARGE SCALE GENOMIC DNA]</scope>
    <source>
        <strain evidence="1">G_D</strain>
    </source>
</reference>
<dbReference type="AlphaFoldDB" id="A0A1E2UP50"/>
<dbReference type="OrthoDB" id="9933398at2"/>
<organism evidence="1 2">
    <name type="scientific">Candidatus Thiodiazotropha endoloripes</name>
    <dbReference type="NCBI Taxonomy" id="1818881"/>
    <lineage>
        <taxon>Bacteria</taxon>
        <taxon>Pseudomonadati</taxon>
        <taxon>Pseudomonadota</taxon>
        <taxon>Gammaproteobacteria</taxon>
        <taxon>Chromatiales</taxon>
        <taxon>Sedimenticolaceae</taxon>
        <taxon>Candidatus Thiodiazotropha</taxon>
    </lineage>
</organism>